<dbReference type="Gene3D" id="3.40.50.1000">
    <property type="entry name" value="HAD superfamily/HAD-like"/>
    <property type="match status" value="1"/>
</dbReference>
<gene>
    <name evidence="1" type="ORF">IV68_GL000471</name>
</gene>
<dbReference type="InterPro" id="IPR006439">
    <property type="entry name" value="HAD-SF_hydro_IA"/>
</dbReference>
<dbReference type="EMBL" id="JQAX01000001">
    <property type="protein sequence ID" value="KRN33663.1"/>
    <property type="molecule type" value="Genomic_DNA"/>
</dbReference>
<dbReference type="STRING" id="1123500.GCA_000420365_00033"/>
<comment type="caution">
    <text evidence="1">The sequence shown here is derived from an EMBL/GenBank/DDBJ whole genome shotgun (WGS) entry which is preliminary data.</text>
</comment>
<dbReference type="SFLD" id="SFLDS00003">
    <property type="entry name" value="Haloacid_Dehalogenase"/>
    <property type="match status" value="1"/>
</dbReference>
<dbReference type="NCBIfam" id="TIGR01549">
    <property type="entry name" value="HAD-SF-IA-v1"/>
    <property type="match status" value="1"/>
</dbReference>
<dbReference type="PANTHER" id="PTHR43434">
    <property type="entry name" value="PHOSPHOGLYCOLATE PHOSPHATASE"/>
    <property type="match status" value="1"/>
</dbReference>
<organism evidence="1 2">
    <name type="scientific">Weissella halotolerans DSM 20190</name>
    <dbReference type="NCBI Taxonomy" id="1123500"/>
    <lineage>
        <taxon>Bacteria</taxon>
        <taxon>Bacillati</taxon>
        <taxon>Bacillota</taxon>
        <taxon>Bacilli</taxon>
        <taxon>Lactobacillales</taxon>
        <taxon>Lactobacillaceae</taxon>
        <taxon>Weissella</taxon>
    </lineage>
</organism>
<accession>A0A0R2FYU1</accession>
<dbReference type="NCBIfam" id="TIGR01509">
    <property type="entry name" value="HAD-SF-IA-v3"/>
    <property type="match status" value="1"/>
</dbReference>
<sequence>MGTLMSTGELNMQAILFDVDGTLLDTEHMYMLALQAVLADAGYQVSYEQVYATFGLPSVEALAYLGFTKRPDLVQAWQERCQNYQARVQPFPGIRTMLTTLGQHYQLGLVTSNQAAEFLEHDRPFNLSTFFPVQVFAGQTKRRKPAPDPINLALKQLACPPGQALYIGDSLHDMQAAHAAQANFGLAGWGTTVRQPFLGQADAIFEEPAAVSEQVGRL</sequence>
<dbReference type="PANTHER" id="PTHR43434:SF26">
    <property type="entry name" value="PYROPHOSPHATASE PPAX"/>
    <property type="match status" value="1"/>
</dbReference>
<dbReference type="OrthoDB" id="9792518at2"/>
<dbReference type="Gene3D" id="1.10.150.240">
    <property type="entry name" value="Putative phosphatase, domain 2"/>
    <property type="match status" value="1"/>
</dbReference>
<dbReference type="InterPro" id="IPR023198">
    <property type="entry name" value="PGP-like_dom2"/>
</dbReference>
<dbReference type="SUPFAM" id="SSF56784">
    <property type="entry name" value="HAD-like"/>
    <property type="match status" value="1"/>
</dbReference>
<dbReference type="AlphaFoldDB" id="A0A0R2FYU1"/>
<dbReference type="InterPro" id="IPR050155">
    <property type="entry name" value="HAD-like_hydrolase_sf"/>
</dbReference>
<dbReference type="PATRIC" id="fig|1123500.6.peg.472"/>
<dbReference type="GO" id="GO:0006281">
    <property type="term" value="P:DNA repair"/>
    <property type="evidence" value="ECO:0007669"/>
    <property type="project" value="TreeGrafter"/>
</dbReference>
<evidence type="ECO:0000313" key="1">
    <source>
        <dbReference type="EMBL" id="KRN33663.1"/>
    </source>
</evidence>
<dbReference type="SFLD" id="SFLDG01135">
    <property type="entry name" value="C1.5.6:_HAD__Beta-PGM__Phospha"/>
    <property type="match status" value="1"/>
</dbReference>
<name>A0A0R2FYU1_9LACO</name>
<dbReference type="InParanoid" id="A0A0R2FYU1"/>
<dbReference type="eggNOG" id="COG0546">
    <property type="taxonomic scope" value="Bacteria"/>
</dbReference>
<dbReference type="InterPro" id="IPR036412">
    <property type="entry name" value="HAD-like_sf"/>
</dbReference>
<keyword evidence="2" id="KW-1185">Reference proteome</keyword>
<protein>
    <submittedName>
        <fullName evidence="1">Phosphatase</fullName>
    </submittedName>
</protein>
<dbReference type="Proteomes" id="UP000051296">
    <property type="component" value="Unassembled WGS sequence"/>
</dbReference>
<reference evidence="1 2" key="1">
    <citation type="journal article" date="2015" name="Genome Announc.">
        <title>Expanding the biotechnology potential of lactobacilli through comparative genomics of 213 strains and associated genera.</title>
        <authorList>
            <person name="Sun Z."/>
            <person name="Harris H.M."/>
            <person name="McCann A."/>
            <person name="Guo C."/>
            <person name="Argimon S."/>
            <person name="Zhang W."/>
            <person name="Yang X."/>
            <person name="Jeffery I.B."/>
            <person name="Cooney J.C."/>
            <person name="Kagawa T.F."/>
            <person name="Liu W."/>
            <person name="Song Y."/>
            <person name="Salvetti E."/>
            <person name="Wrobel A."/>
            <person name="Rasinkangas P."/>
            <person name="Parkhill J."/>
            <person name="Rea M.C."/>
            <person name="O'Sullivan O."/>
            <person name="Ritari J."/>
            <person name="Douillard F.P."/>
            <person name="Paul Ross R."/>
            <person name="Yang R."/>
            <person name="Briner A.E."/>
            <person name="Felis G.E."/>
            <person name="de Vos W.M."/>
            <person name="Barrangou R."/>
            <person name="Klaenhammer T.R."/>
            <person name="Caufield P.W."/>
            <person name="Cui Y."/>
            <person name="Zhang H."/>
            <person name="O'Toole P.W."/>
        </authorList>
    </citation>
    <scope>NUCLEOTIDE SEQUENCE [LARGE SCALE GENOMIC DNA]</scope>
    <source>
        <strain evidence="1 2">DSM 20190</strain>
    </source>
</reference>
<dbReference type="InterPro" id="IPR041492">
    <property type="entry name" value="HAD_2"/>
</dbReference>
<evidence type="ECO:0000313" key="2">
    <source>
        <dbReference type="Proteomes" id="UP000051296"/>
    </source>
</evidence>
<dbReference type="InterPro" id="IPR023214">
    <property type="entry name" value="HAD_sf"/>
</dbReference>
<dbReference type="SFLD" id="SFLDG01129">
    <property type="entry name" value="C1.5:_HAD__Beta-PGM__Phosphata"/>
    <property type="match status" value="1"/>
</dbReference>
<proteinExistence type="predicted"/>
<dbReference type="Pfam" id="PF13419">
    <property type="entry name" value="HAD_2"/>
    <property type="match status" value="1"/>
</dbReference>
<dbReference type="GO" id="GO:0005829">
    <property type="term" value="C:cytosol"/>
    <property type="evidence" value="ECO:0007669"/>
    <property type="project" value="TreeGrafter"/>
</dbReference>
<dbReference type="GO" id="GO:0008967">
    <property type="term" value="F:phosphoglycolate phosphatase activity"/>
    <property type="evidence" value="ECO:0007669"/>
    <property type="project" value="TreeGrafter"/>
</dbReference>